<dbReference type="InterPro" id="IPR014263">
    <property type="entry name" value="Methanolan_biosynth_EpsI"/>
</dbReference>
<organism evidence="2 3">
    <name type="scientific">Aurantiacibacter xanthus</name>
    <dbReference type="NCBI Taxonomy" id="1784712"/>
    <lineage>
        <taxon>Bacteria</taxon>
        <taxon>Pseudomonadati</taxon>
        <taxon>Pseudomonadota</taxon>
        <taxon>Alphaproteobacteria</taxon>
        <taxon>Sphingomonadales</taxon>
        <taxon>Erythrobacteraceae</taxon>
        <taxon>Aurantiacibacter</taxon>
    </lineage>
</organism>
<proteinExistence type="predicted"/>
<dbReference type="OrthoDB" id="8208147at2"/>
<dbReference type="AlphaFoldDB" id="A0A3A1P9Y4"/>
<evidence type="ECO:0000313" key="2">
    <source>
        <dbReference type="EMBL" id="RIV90327.1"/>
    </source>
</evidence>
<accession>A0A3A1P9Y4</accession>
<evidence type="ECO:0000259" key="1">
    <source>
        <dbReference type="Pfam" id="PF11984"/>
    </source>
</evidence>
<keyword evidence="3" id="KW-1185">Reference proteome</keyword>
<dbReference type="NCBIfam" id="TIGR02914">
    <property type="entry name" value="EpsI_fam"/>
    <property type="match status" value="1"/>
</dbReference>
<comment type="caution">
    <text evidence="2">The sequence shown here is derived from an EMBL/GenBank/DDBJ whole genome shotgun (WGS) entry which is preliminary data.</text>
</comment>
<dbReference type="Proteomes" id="UP000265366">
    <property type="component" value="Unassembled WGS sequence"/>
</dbReference>
<protein>
    <submittedName>
        <fullName evidence="2">EpsI family protein</fullName>
    </submittedName>
</protein>
<dbReference type="Pfam" id="PF11984">
    <property type="entry name" value="DUF3485"/>
    <property type="match status" value="1"/>
</dbReference>
<dbReference type="RefSeq" id="WP_119591941.1">
    <property type="nucleotide sequence ID" value="NZ_QXFM01000044.1"/>
</dbReference>
<dbReference type="EMBL" id="QXFM01000044">
    <property type="protein sequence ID" value="RIV90327.1"/>
    <property type="molecule type" value="Genomic_DNA"/>
</dbReference>
<name>A0A3A1P9Y4_9SPHN</name>
<sequence length="219" mass="24209">MPDRRTVLLGGCLGLFGAAAGAVRLRPGTDIGFDPASVLPQQVDDWRAVAPEEVILPSPDQLTDRVYDEMAIKAFVHPDQPPITLVMAYGRRQDYTFQLHRPEICYVASGFEVLDVQEQDLPIAASPVPGNIMLAERGSRREAVLYWTRIGEVFAQSLWEQRLAVARGVSRWRVDEGVLLRLSMPATGYDSAIPVLSDFARRLIALSGPRGRQVLLGQT</sequence>
<gene>
    <name evidence="2" type="primary">epsI</name>
    <name evidence="2" type="ORF">D2V17_04565</name>
</gene>
<feature type="domain" description="Methanolan biosynthesis EpsI" evidence="1">
    <location>
        <begin position="12"/>
        <end position="205"/>
    </location>
</feature>
<evidence type="ECO:0000313" key="3">
    <source>
        <dbReference type="Proteomes" id="UP000265366"/>
    </source>
</evidence>
<reference evidence="2 3" key="1">
    <citation type="submission" date="2018-08" db="EMBL/GenBank/DDBJ databases">
        <title>Erythrobacter zhengii sp.nov., a bacterium isolated from deep-sea sediment.</title>
        <authorList>
            <person name="Fang C."/>
            <person name="Wu Y.-H."/>
            <person name="Sun C."/>
            <person name="Wang H."/>
            <person name="Cheng H."/>
            <person name="Meng F.-X."/>
            <person name="Wang C.-S."/>
            <person name="Xu X.-W."/>
        </authorList>
    </citation>
    <scope>NUCLEOTIDE SEQUENCE [LARGE SCALE GENOMIC DNA]</scope>
    <source>
        <strain evidence="2 3">CCTCC AB 2015396</strain>
    </source>
</reference>